<reference evidence="7 8" key="1">
    <citation type="submission" date="2024-03" db="EMBL/GenBank/DDBJ databases">
        <title>Adaptation during the transition from Ophiocordyceps entomopathogen to insect associate is accompanied by gene loss and intensified selection.</title>
        <authorList>
            <person name="Ward C.M."/>
            <person name="Onetto C.A."/>
            <person name="Borneman A.R."/>
        </authorList>
    </citation>
    <scope>NUCLEOTIDE SEQUENCE [LARGE SCALE GENOMIC DNA]</scope>
    <source>
        <strain evidence="7">AWRI1</strain>
        <tissue evidence="7">Single Adult Female</tissue>
    </source>
</reference>
<dbReference type="GO" id="GO:0031397">
    <property type="term" value="P:negative regulation of protein ubiquitination"/>
    <property type="evidence" value="ECO:0007669"/>
    <property type="project" value="TreeGrafter"/>
</dbReference>
<dbReference type="Pfam" id="PF24560">
    <property type="entry name" value="zf-C2H2_OTU1_C"/>
    <property type="match status" value="1"/>
</dbReference>
<evidence type="ECO:0000256" key="3">
    <source>
        <dbReference type="ARBA" id="ARBA00023054"/>
    </source>
</evidence>
<dbReference type="EMBL" id="JBBCAQ010000022">
    <property type="protein sequence ID" value="KAK7590771.1"/>
    <property type="molecule type" value="Genomic_DNA"/>
</dbReference>
<dbReference type="InterPro" id="IPR013087">
    <property type="entry name" value="Znf_C2H2_type"/>
</dbReference>
<evidence type="ECO:0000313" key="8">
    <source>
        <dbReference type="Proteomes" id="UP001367676"/>
    </source>
</evidence>
<dbReference type="PROSITE" id="PS50030">
    <property type="entry name" value="UBA"/>
    <property type="match status" value="1"/>
</dbReference>
<feature type="domain" description="UBX" evidence="6">
    <location>
        <begin position="231"/>
        <end position="309"/>
    </location>
</feature>
<evidence type="ECO:0000256" key="2">
    <source>
        <dbReference type="ARBA" id="ARBA00022490"/>
    </source>
</evidence>
<gene>
    <name evidence="7" type="ORF">V9T40_002384</name>
</gene>
<keyword evidence="8" id="KW-1185">Reference proteome</keyword>
<dbReference type="Gene3D" id="1.10.8.10">
    <property type="entry name" value="DNA helicase RuvA subunit, C-terminal domain"/>
    <property type="match status" value="1"/>
</dbReference>
<dbReference type="GO" id="GO:0005634">
    <property type="term" value="C:nucleus"/>
    <property type="evidence" value="ECO:0007669"/>
    <property type="project" value="TreeGrafter"/>
</dbReference>
<dbReference type="SMART" id="SM00166">
    <property type="entry name" value="UBX"/>
    <property type="match status" value="1"/>
</dbReference>
<dbReference type="PANTHER" id="PTHR46340">
    <property type="entry name" value="UBX DOMAIN-CONTAINING PROTEIN 1"/>
    <property type="match status" value="1"/>
</dbReference>
<feature type="region of interest" description="Disordered" evidence="4">
    <location>
        <begin position="98"/>
        <end position="163"/>
    </location>
</feature>
<dbReference type="GO" id="GO:0036435">
    <property type="term" value="F:K48-linked polyubiquitin modification-dependent protein binding"/>
    <property type="evidence" value="ECO:0007669"/>
    <property type="project" value="TreeGrafter"/>
</dbReference>
<proteinExistence type="predicted"/>
<sequence length="318" mass="36039">MSAGSDFVSMLVEMGFSKEKAEKGLSMTGHKSVEAAMEWIFSNPGESDPGSSQSTSEAGTSNQNSVPESDNNAEEAKSIKCDDCNKLFKSQLEVEYHATKSGHSNFSESTEEKKPMTDEEKQEQLRKIEEKLKEKRREREESEKKEALEKEKRRIQSGKEITEAKRKMEELEMKKILDQRKREKEEERQARLRVKQLIESDKLARKGITAEQVKPIVTPTPAPAPVNAAPKDYSQTRIQIRLTNGSTLNQTFGVKEPLAAVRLFIEMNRTDGNDSFSLMTNFPKKVFLEDDYDKPLELLNLVPSAVLILTKSRSNAFD</sequence>
<evidence type="ECO:0000313" key="7">
    <source>
        <dbReference type="EMBL" id="KAK7590771.1"/>
    </source>
</evidence>
<feature type="domain" description="UBA" evidence="5">
    <location>
        <begin position="2"/>
        <end position="43"/>
    </location>
</feature>
<protein>
    <recommendedName>
        <fullName evidence="9">UBX domain-containing protein 1</fullName>
    </recommendedName>
</protein>
<dbReference type="SUPFAM" id="SSF54236">
    <property type="entry name" value="Ubiquitin-like"/>
    <property type="match status" value="1"/>
</dbReference>
<dbReference type="AlphaFoldDB" id="A0AAN9TIE2"/>
<dbReference type="SUPFAM" id="SSF46934">
    <property type="entry name" value="UBA-like"/>
    <property type="match status" value="1"/>
</dbReference>
<dbReference type="InterPro" id="IPR057766">
    <property type="entry name" value="Znf-C2H2_OTU1-like_C"/>
</dbReference>
<dbReference type="GO" id="GO:0005737">
    <property type="term" value="C:cytoplasm"/>
    <property type="evidence" value="ECO:0007669"/>
    <property type="project" value="UniProtKB-SubCell"/>
</dbReference>
<feature type="compositionally biased region" description="Polar residues" evidence="4">
    <location>
        <begin position="49"/>
        <end position="70"/>
    </location>
</feature>
<dbReference type="InterPro" id="IPR029071">
    <property type="entry name" value="Ubiquitin-like_domsf"/>
</dbReference>
<comment type="caution">
    <text evidence="7">The sequence shown here is derived from an EMBL/GenBank/DDBJ whole genome shotgun (WGS) entry which is preliminary data.</text>
</comment>
<keyword evidence="3" id="KW-0175">Coiled coil</keyword>
<evidence type="ECO:0000256" key="4">
    <source>
        <dbReference type="SAM" id="MobiDB-lite"/>
    </source>
</evidence>
<feature type="region of interest" description="Disordered" evidence="4">
    <location>
        <begin position="36"/>
        <end position="77"/>
    </location>
</feature>
<evidence type="ECO:0008006" key="9">
    <source>
        <dbReference type="Google" id="ProtNLM"/>
    </source>
</evidence>
<comment type="subcellular location">
    <subcellularLocation>
        <location evidence="1">Cytoplasm</location>
    </subcellularLocation>
</comment>
<evidence type="ECO:0000256" key="1">
    <source>
        <dbReference type="ARBA" id="ARBA00004496"/>
    </source>
</evidence>
<dbReference type="PANTHER" id="PTHR46340:SF1">
    <property type="entry name" value="UBX DOMAIN-CONTAINING PROTEIN 1"/>
    <property type="match status" value="1"/>
</dbReference>
<dbReference type="Pfam" id="PF00789">
    <property type="entry name" value="UBX"/>
    <property type="match status" value="1"/>
</dbReference>
<dbReference type="Gene3D" id="3.10.20.90">
    <property type="entry name" value="Phosphatidylinositol 3-kinase Catalytic Subunit, Chain A, domain 1"/>
    <property type="match status" value="1"/>
</dbReference>
<accession>A0AAN9TIE2</accession>
<evidence type="ECO:0000259" key="5">
    <source>
        <dbReference type="PROSITE" id="PS50030"/>
    </source>
</evidence>
<name>A0AAN9TIE2_9HEMI</name>
<evidence type="ECO:0000259" key="6">
    <source>
        <dbReference type="PROSITE" id="PS50033"/>
    </source>
</evidence>
<dbReference type="Pfam" id="PF22562">
    <property type="entry name" value="UBA_7"/>
    <property type="match status" value="1"/>
</dbReference>
<dbReference type="InterPro" id="IPR009060">
    <property type="entry name" value="UBA-like_sf"/>
</dbReference>
<dbReference type="InterPro" id="IPR001012">
    <property type="entry name" value="UBX_dom"/>
</dbReference>
<keyword evidence="2" id="KW-0963">Cytoplasm</keyword>
<dbReference type="GO" id="GO:1903094">
    <property type="term" value="P:negative regulation of protein K48-linked deubiquitination"/>
    <property type="evidence" value="ECO:0007669"/>
    <property type="project" value="TreeGrafter"/>
</dbReference>
<dbReference type="CDD" id="cd01772">
    <property type="entry name" value="UBX_UBXN1"/>
    <property type="match status" value="1"/>
</dbReference>
<dbReference type="InterPro" id="IPR015940">
    <property type="entry name" value="UBA"/>
</dbReference>
<dbReference type="GO" id="GO:0032435">
    <property type="term" value="P:negative regulation of proteasomal ubiquitin-dependent protein catabolic process"/>
    <property type="evidence" value="ECO:0007669"/>
    <property type="project" value="TreeGrafter"/>
</dbReference>
<organism evidence="7 8">
    <name type="scientific">Parthenolecanium corni</name>
    <dbReference type="NCBI Taxonomy" id="536013"/>
    <lineage>
        <taxon>Eukaryota</taxon>
        <taxon>Metazoa</taxon>
        <taxon>Ecdysozoa</taxon>
        <taxon>Arthropoda</taxon>
        <taxon>Hexapoda</taxon>
        <taxon>Insecta</taxon>
        <taxon>Pterygota</taxon>
        <taxon>Neoptera</taxon>
        <taxon>Paraneoptera</taxon>
        <taxon>Hemiptera</taxon>
        <taxon>Sternorrhyncha</taxon>
        <taxon>Coccoidea</taxon>
        <taxon>Coccidae</taxon>
        <taxon>Parthenolecanium</taxon>
    </lineage>
</organism>
<dbReference type="Proteomes" id="UP001367676">
    <property type="component" value="Unassembled WGS sequence"/>
</dbReference>
<feature type="compositionally biased region" description="Basic and acidic residues" evidence="4">
    <location>
        <begin position="110"/>
        <end position="154"/>
    </location>
</feature>
<dbReference type="PROSITE" id="PS50033">
    <property type="entry name" value="UBX"/>
    <property type="match status" value="1"/>
</dbReference>
<dbReference type="PROSITE" id="PS00028">
    <property type="entry name" value="ZINC_FINGER_C2H2_1"/>
    <property type="match status" value="1"/>
</dbReference>